<keyword evidence="1" id="KW-0436">Ligase</keyword>
<evidence type="ECO:0000313" key="2">
    <source>
        <dbReference type="Proteomes" id="UP000318578"/>
    </source>
</evidence>
<dbReference type="AlphaFoldDB" id="A0A557ZY35"/>
<reference evidence="1 2" key="1">
    <citation type="submission" date="2019-07" db="EMBL/GenBank/DDBJ databases">
        <title>New species of Amycolatopsis and Streptomyces.</title>
        <authorList>
            <person name="Duangmal K."/>
            <person name="Teo W.F.A."/>
            <person name="Lipun K."/>
        </authorList>
    </citation>
    <scope>NUCLEOTIDE SEQUENCE [LARGE SCALE GENOMIC DNA]</scope>
    <source>
        <strain evidence="1 2">JCM 30562</strain>
    </source>
</reference>
<dbReference type="Proteomes" id="UP000318578">
    <property type="component" value="Unassembled WGS sequence"/>
</dbReference>
<dbReference type="GO" id="GO:0016874">
    <property type="term" value="F:ligase activity"/>
    <property type="evidence" value="ECO:0007669"/>
    <property type="project" value="UniProtKB-KW"/>
</dbReference>
<dbReference type="OrthoDB" id="2082235at2"/>
<organism evidence="1 2">
    <name type="scientific">Amycolatopsis acidiphila</name>
    <dbReference type="NCBI Taxonomy" id="715473"/>
    <lineage>
        <taxon>Bacteria</taxon>
        <taxon>Bacillati</taxon>
        <taxon>Actinomycetota</taxon>
        <taxon>Actinomycetes</taxon>
        <taxon>Pseudonocardiales</taxon>
        <taxon>Pseudonocardiaceae</taxon>
        <taxon>Amycolatopsis</taxon>
    </lineage>
</organism>
<gene>
    <name evidence="1" type="ORF">FNH06_33395</name>
</gene>
<dbReference type="EMBL" id="VJZA01000092">
    <property type="protein sequence ID" value="TVT16925.1"/>
    <property type="molecule type" value="Genomic_DNA"/>
</dbReference>
<accession>A0A557ZY35</accession>
<protein>
    <submittedName>
        <fullName evidence="1">2'-5' RNA ligase family protein</fullName>
    </submittedName>
</protein>
<evidence type="ECO:0000313" key="1">
    <source>
        <dbReference type="EMBL" id="TVT16925.1"/>
    </source>
</evidence>
<sequence>MSGSTAVVVLLPDAEPLLEAVRQIGPRLVRPLPAHVSLLYPGPAPGPGVLHEVTRLSPPSEVELRQVITGEDGFVGVAVPALDAAVARLRASFPAATPYGGRYGETPPAHLTVALGATRAQVGQVTRLVRNSLPRMSKVLGPYLLERTGTGWRPVTG</sequence>
<comment type="caution">
    <text evidence="1">The sequence shown here is derived from an EMBL/GenBank/DDBJ whole genome shotgun (WGS) entry which is preliminary data.</text>
</comment>
<keyword evidence="2" id="KW-1185">Reference proteome</keyword>
<name>A0A557ZY35_9PSEU</name>
<dbReference type="RefSeq" id="WP_144643980.1">
    <property type="nucleotide sequence ID" value="NZ_BNAX01000023.1"/>
</dbReference>
<proteinExistence type="predicted"/>
<dbReference type="Pfam" id="PF13563">
    <property type="entry name" value="2_5_RNA_ligase2"/>
    <property type="match status" value="1"/>
</dbReference>